<dbReference type="KEGG" id="vg:77939235"/>
<accession>A0A649VID8</accession>
<dbReference type="GeneID" id="77939235"/>
<name>A0A649VID8_9CAUD</name>
<sequence length="175" mass="19097">MEEAPITFADLQKFDDEITEGEANDMIATAWSRAKKAAPCLGTEEWPGTEPGADDDVEILKDTMRGAILRWADRGSGAVQQRSAGDYGETIVTNDGNLYRPNEIRELQDLCKSYRRRGSATTIMTGPYVAPVVQHADWCSMNFVAWPNPAPQFCDCGAILTGSGLPLYPDPNPGV</sequence>
<protein>
    <submittedName>
        <fullName evidence="1">Head-to-tail adaptor</fullName>
    </submittedName>
</protein>
<dbReference type="Proteomes" id="UP000426952">
    <property type="component" value="Segment"/>
</dbReference>
<evidence type="ECO:0000313" key="1">
    <source>
        <dbReference type="EMBL" id="QGJ92117.1"/>
    </source>
</evidence>
<keyword evidence="2" id="KW-1185">Reference proteome</keyword>
<gene>
    <name evidence="1" type="primary">8</name>
    <name evidence="1" type="ORF">PBI_LAUER_8</name>
</gene>
<organism evidence="1 2">
    <name type="scientific">Gordonia phage Lauer</name>
    <dbReference type="NCBI Taxonomy" id="2656538"/>
    <lineage>
        <taxon>Viruses</taxon>
        <taxon>Duplodnaviria</taxon>
        <taxon>Heunggongvirae</taxon>
        <taxon>Uroviricota</taxon>
        <taxon>Caudoviricetes</taxon>
        <taxon>Ponsvirus</taxon>
        <taxon>Ponsvirus lauer</taxon>
    </lineage>
</organism>
<evidence type="ECO:0000313" key="2">
    <source>
        <dbReference type="Proteomes" id="UP000426952"/>
    </source>
</evidence>
<proteinExistence type="predicted"/>
<dbReference type="RefSeq" id="YP_010663215.1">
    <property type="nucleotide sequence ID" value="NC_070894.1"/>
</dbReference>
<dbReference type="EMBL" id="MN586015">
    <property type="protein sequence ID" value="QGJ92117.1"/>
    <property type="molecule type" value="Genomic_DNA"/>
</dbReference>
<reference evidence="1 2" key="1">
    <citation type="submission" date="2019-10" db="EMBL/GenBank/DDBJ databases">
        <authorList>
            <person name="Johnson B.J."/>
            <person name="Garlena R.A."/>
            <person name="Russell D.A."/>
            <person name="Pope W.H."/>
            <person name="Jacobs-Sera D."/>
            <person name="Hatfull G.F."/>
        </authorList>
    </citation>
    <scope>NUCLEOTIDE SEQUENCE [LARGE SCALE GENOMIC DNA]</scope>
</reference>